<organism evidence="1 2">
    <name type="scientific">Paenibacillus alginolyticus</name>
    <dbReference type="NCBI Taxonomy" id="59839"/>
    <lineage>
        <taxon>Bacteria</taxon>
        <taxon>Bacillati</taxon>
        <taxon>Bacillota</taxon>
        <taxon>Bacilli</taxon>
        <taxon>Bacillales</taxon>
        <taxon>Paenibacillaceae</taxon>
        <taxon>Paenibacillus</taxon>
    </lineage>
</organism>
<dbReference type="EMBL" id="JAMDMX010000042">
    <property type="protein sequence ID" value="MCY9693870.1"/>
    <property type="molecule type" value="Genomic_DNA"/>
</dbReference>
<sequence>MTVTEHNKYIEILDEYIKKIIEEPREKSLDFLTKAGIVDKDGKLMPQYQER</sequence>
<evidence type="ECO:0000313" key="2">
    <source>
        <dbReference type="Proteomes" id="UP001527099"/>
    </source>
</evidence>
<name>A0ABT4GCF6_9BACL</name>
<reference evidence="1 2" key="1">
    <citation type="submission" date="2022-05" db="EMBL/GenBank/DDBJ databases">
        <title>Genome Sequencing of Bee-Associated Microbes.</title>
        <authorList>
            <person name="Dunlap C."/>
        </authorList>
    </citation>
    <scope>NUCLEOTIDE SEQUENCE [LARGE SCALE GENOMIC DNA]</scope>
    <source>
        <strain evidence="1 2">NRRL B-14421</strain>
    </source>
</reference>
<evidence type="ECO:0000313" key="1">
    <source>
        <dbReference type="EMBL" id="MCY9693870.1"/>
    </source>
</evidence>
<proteinExistence type="predicted"/>
<keyword evidence="2" id="KW-1185">Reference proteome</keyword>
<dbReference type="RefSeq" id="WP_268615545.1">
    <property type="nucleotide sequence ID" value="NZ_JAMDMX010000042.1"/>
</dbReference>
<protein>
    <submittedName>
        <fullName evidence="1">Uncharacterized protein</fullName>
    </submittedName>
</protein>
<accession>A0ABT4GCF6</accession>
<gene>
    <name evidence="1" type="ORF">M5X19_13310</name>
</gene>
<dbReference type="Proteomes" id="UP001527099">
    <property type="component" value="Unassembled WGS sequence"/>
</dbReference>
<comment type="caution">
    <text evidence="1">The sequence shown here is derived from an EMBL/GenBank/DDBJ whole genome shotgun (WGS) entry which is preliminary data.</text>
</comment>